<dbReference type="InterPro" id="IPR041222">
    <property type="entry name" value="PriA_3primeBD"/>
</dbReference>
<keyword evidence="1" id="KW-0547">Nucleotide-binding</keyword>
<accession>A0A0H3E9D6</accession>
<feature type="region of interest" description="Disordered" evidence="4">
    <location>
        <begin position="1"/>
        <end position="23"/>
    </location>
</feature>
<dbReference type="Gene3D" id="3.40.1440.60">
    <property type="entry name" value="PriA, 3(prime) DNA-binding domain"/>
    <property type="match status" value="1"/>
</dbReference>
<evidence type="ECO:0000256" key="1">
    <source>
        <dbReference type="ARBA" id="ARBA00022741"/>
    </source>
</evidence>
<dbReference type="GO" id="GO:0006270">
    <property type="term" value="P:DNA replication initiation"/>
    <property type="evidence" value="ECO:0007669"/>
    <property type="project" value="TreeGrafter"/>
</dbReference>
<dbReference type="Gene3D" id="3.40.50.300">
    <property type="entry name" value="P-loop containing nucleotide triphosphate hydrolases"/>
    <property type="match status" value="1"/>
</dbReference>
<proteinExistence type="predicted"/>
<dbReference type="InterPro" id="IPR027417">
    <property type="entry name" value="P-loop_NTPase"/>
</dbReference>
<dbReference type="AlphaFoldDB" id="A0A0H3E9D6"/>
<name>A0A0H3E9D6_BIFBP</name>
<evidence type="ECO:0000256" key="4">
    <source>
        <dbReference type="SAM" id="MobiDB-lite"/>
    </source>
</evidence>
<dbReference type="HOGENOM" id="CLU_015485_1_0_11"/>
<dbReference type="EMBL" id="CP001840">
    <property type="protein sequence ID" value="ADP35721.1"/>
    <property type="molecule type" value="Genomic_DNA"/>
</dbReference>
<dbReference type="GO" id="GO:0043138">
    <property type="term" value="F:3'-5' DNA helicase activity"/>
    <property type="evidence" value="ECO:0007669"/>
    <property type="project" value="TreeGrafter"/>
</dbReference>
<evidence type="ECO:0000313" key="7">
    <source>
        <dbReference type="Proteomes" id="UP000002312"/>
    </source>
</evidence>
<evidence type="ECO:0000256" key="2">
    <source>
        <dbReference type="ARBA" id="ARBA00022840"/>
    </source>
</evidence>
<organism evidence="6 7">
    <name type="scientific">Bifidobacterium bifidum (strain PRL2010)</name>
    <dbReference type="NCBI Taxonomy" id="702459"/>
    <lineage>
        <taxon>Bacteria</taxon>
        <taxon>Bacillati</taxon>
        <taxon>Actinomycetota</taxon>
        <taxon>Actinomycetes</taxon>
        <taxon>Bifidobacteriales</taxon>
        <taxon>Bifidobacteriaceae</taxon>
        <taxon>Bifidobacterium</taxon>
    </lineage>
</organism>
<sequence length="746" mass="80209">MSTNDAQQLAFDGMAPRKRRKRAPAEKIVAAEDPIAQVVLDVQATHLGQTFDYLVEERWSQAARPGVMVRVRFGGRLLNGVIWKRAAASATPRSALRFLERVISPHMLVSESMRDDITRIADAYGGTRANILRLAVPPRVARIDGEQQLAARSLWVGRPRFSHVSDELMQRCFDTIQASYDGAAMLRSSLEGSSFAALVMDARPGARAWARDAAWMIAAAMRQNRAAVVVLPGIRQCEDLAVALEGLGLSRFAPGGAEHGGYSGDFVVLAAGLPPAERYRAYLAATTGQVGCVIGLRAAMYAPVEGPALFMMVDDAAYQQADGMMPYAQARGVMRLRAESHGGVFVALSYARSPLSQWECEDHTAVTAVSGPSASVTPLPAARRDQMPWVRWLNREELARLADPSIGARVPHTAVTVLSKALQTGPVLLSIPSDGMQEALGCVKCHAQARCAKCTGPLGRMGDGVPRCRWCAAAAVDWHCPHCGCERMRVIRVGATGTARELGGLFRGVSVVISSPSQPRGVVEYVDDAPRIVIATPGAEPRVLPASRQSEQDAGEYRAVAILDAWNSLYAPGVDARVDALTAWMRVMALCAPRTRGGQGLLIGECDPAVAHALMMWDSASLARNELLERGQAGMPPVCAVACVWGRRDAVMAALDDIGVLRGDWASLDVAGEPIPGMLGPVPIAAPVTVSERELESMQDRVKALVRVPVGMRAQLAVRLRSAVARHMASRTPGELRFQIDPKDLI</sequence>
<reference evidence="6 7" key="1">
    <citation type="journal article" date="2010" name="Proc. Natl. Acad. Sci. U.S.A.">
        <title>Genome analysis of Bifidobacterium bifidum PRL2010 reveals metabolic pathways for host-derived glycan foraging.</title>
        <authorList>
            <person name="Turroni F."/>
            <person name="Bottacini F."/>
            <person name="Foroni E."/>
            <person name="Mulder I."/>
            <person name="Kim J.H."/>
            <person name="Zomer A."/>
            <person name="Sanchez B."/>
            <person name="Bidossi A."/>
            <person name="Ferrarini A."/>
            <person name="Giubellini V."/>
            <person name="Delledonne M."/>
            <person name="Henrissat B."/>
            <person name="Coutinho P."/>
            <person name="Oggioni M."/>
            <person name="Fitzgerald G.F."/>
            <person name="Mills D."/>
            <person name="Margolles A."/>
            <person name="Kelly D."/>
            <person name="van Sinderen D."/>
            <person name="Ventura M."/>
        </authorList>
    </citation>
    <scope>NUCLEOTIDE SEQUENCE [LARGE SCALE GENOMIC DNA]</scope>
    <source>
        <strain evidence="6 7">PRL2010</strain>
    </source>
</reference>
<dbReference type="GO" id="GO:0005524">
    <property type="term" value="F:ATP binding"/>
    <property type="evidence" value="ECO:0007669"/>
    <property type="project" value="UniProtKB-KW"/>
</dbReference>
<keyword evidence="2" id="KW-0067">ATP-binding</keyword>
<dbReference type="GO" id="GO:0006310">
    <property type="term" value="P:DNA recombination"/>
    <property type="evidence" value="ECO:0007669"/>
    <property type="project" value="TreeGrafter"/>
</dbReference>
<dbReference type="Proteomes" id="UP000002312">
    <property type="component" value="Chromosome"/>
</dbReference>
<dbReference type="Pfam" id="PF17764">
    <property type="entry name" value="PriA_3primeBD"/>
    <property type="match status" value="1"/>
</dbReference>
<keyword evidence="3" id="KW-0238">DNA-binding</keyword>
<dbReference type="eggNOG" id="COG1198">
    <property type="taxonomic scope" value="Bacteria"/>
</dbReference>
<dbReference type="GO" id="GO:0003677">
    <property type="term" value="F:DNA binding"/>
    <property type="evidence" value="ECO:0007669"/>
    <property type="project" value="UniProtKB-KW"/>
</dbReference>
<dbReference type="PANTHER" id="PTHR30580:SF0">
    <property type="entry name" value="PRIMOSOMAL PROTEIN N"/>
    <property type="match status" value="1"/>
</dbReference>
<dbReference type="InterPro" id="IPR042115">
    <property type="entry name" value="PriA_3primeBD_sf"/>
</dbReference>
<dbReference type="RefSeq" id="WP_013389703.1">
    <property type="nucleotide sequence ID" value="NC_014638.1"/>
</dbReference>
<protein>
    <submittedName>
        <fullName evidence="6">PriA Primosomal protein</fullName>
    </submittedName>
</protein>
<evidence type="ECO:0000259" key="5">
    <source>
        <dbReference type="Pfam" id="PF17764"/>
    </source>
</evidence>
<dbReference type="PANTHER" id="PTHR30580">
    <property type="entry name" value="PRIMOSOMAL PROTEIN N"/>
    <property type="match status" value="1"/>
</dbReference>
<gene>
    <name evidence="6" type="primary">priA</name>
    <name evidence="6" type="ordered locus">BBPR_0626</name>
</gene>
<evidence type="ECO:0000256" key="3">
    <source>
        <dbReference type="ARBA" id="ARBA00023125"/>
    </source>
</evidence>
<dbReference type="PATRIC" id="fig|702459.3.peg.655"/>
<feature type="domain" description="Primosomal protein N' 3' DNA-binding" evidence="5">
    <location>
        <begin position="37"/>
        <end position="137"/>
    </location>
</feature>
<dbReference type="KEGG" id="bbp:BBPR_0626"/>
<dbReference type="OrthoDB" id="3177118at2"/>
<dbReference type="GO" id="GO:0006302">
    <property type="term" value="P:double-strand break repair"/>
    <property type="evidence" value="ECO:0007669"/>
    <property type="project" value="TreeGrafter"/>
</dbReference>
<evidence type="ECO:0000313" key="6">
    <source>
        <dbReference type="EMBL" id="ADP35721.1"/>
    </source>
</evidence>